<reference evidence="2" key="2">
    <citation type="journal article" date="2015" name="Data Brief">
        <title>Shoot transcriptome of the giant reed, Arundo donax.</title>
        <authorList>
            <person name="Barrero R.A."/>
            <person name="Guerrero F.D."/>
            <person name="Moolhuijzen P."/>
            <person name="Goolsby J.A."/>
            <person name="Tidwell J."/>
            <person name="Bellgard S.E."/>
            <person name="Bellgard M.I."/>
        </authorList>
    </citation>
    <scope>NUCLEOTIDE SEQUENCE</scope>
    <source>
        <tissue evidence="2">Shoot tissue taken approximately 20 cm above the soil surface</tissue>
    </source>
</reference>
<feature type="transmembrane region" description="Helical" evidence="1">
    <location>
        <begin position="42"/>
        <end position="61"/>
    </location>
</feature>
<keyword evidence="1" id="KW-0472">Membrane</keyword>
<name>A0A0A9H323_ARUDO</name>
<evidence type="ECO:0000313" key="2">
    <source>
        <dbReference type="EMBL" id="JAE29251.1"/>
    </source>
</evidence>
<dbReference type="EMBL" id="GBRH01168645">
    <property type="protein sequence ID" value="JAE29251.1"/>
    <property type="molecule type" value="Transcribed_RNA"/>
</dbReference>
<evidence type="ECO:0000256" key="1">
    <source>
        <dbReference type="SAM" id="Phobius"/>
    </source>
</evidence>
<sequence length="97" mass="10839">MVLPMPPRPTIGIIHMFSSDCSRILIISYFSPDRPMIVHPSFILAIVSLFAVISSLTALLCKVNLNIPRFSSMAFSLSFSSSILLTKLSFAKYLYHD</sequence>
<keyword evidence="1" id="KW-0812">Transmembrane</keyword>
<proteinExistence type="predicted"/>
<reference evidence="2" key="1">
    <citation type="submission" date="2014-09" db="EMBL/GenBank/DDBJ databases">
        <authorList>
            <person name="Magalhaes I.L.F."/>
            <person name="Oliveira U."/>
            <person name="Santos F.R."/>
            <person name="Vidigal T.H.D.A."/>
            <person name="Brescovit A.D."/>
            <person name="Santos A.J."/>
        </authorList>
    </citation>
    <scope>NUCLEOTIDE SEQUENCE</scope>
    <source>
        <tissue evidence="2">Shoot tissue taken approximately 20 cm above the soil surface</tissue>
    </source>
</reference>
<keyword evidence="1" id="KW-1133">Transmembrane helix</keyword>
<accession>A0A0A9H323</accession>
<dbReference type="AlphaFoldDB" id="A0A0A9H323"/>
<protein>
    <submittedName>
        <fullName evidence="2">Uncharacterized protein</fullName>
    </submittedName>
</protein>
<organism evidence="2">
    <name type="scientific">Arundo donax</name>
    <name type="common">Giant reed</name>
    <name type="synonym">Donax arundinaceus</name>
    <dbReference type="NCBI Taxonomy" id="35708"/>
    <lineage>
        <taxon>Eukaryota</taxon>
        <taxon>Viridiplantae</taxon>
        <taxon>Streptophyta</taxon>
        <taxon>Embryophyta</taxon>
        <taxon>Tracheophyta</taxon>
        <taxon>Spermatophyta</taxon>
        <taxon>Magnoliopsida</taxon>
        <taxon>Liliopsida</taxon>
        <taxon>Poales</taxon>
        <taxon>Poaceae</taxon>
        <taxon>PACMAD clade</taxon>
        <taxon>Arundinoideae</taxon>
        <taxon>Arundineae</taxon>
        <taxon>Arundo</taxon>
    </lineage>
</organism>